<evidence type="ECO:0000313" key="2">
    <source>
        <dbReference type="EMBL" id="SEI98505.1"/>
    </source>
</evidence>
<dbReference type="EMBL" id="LQNU01000037">
    <property type="protein sequence ID" value="KZE83638.1"/>
    <property type="molecule type" value="Genomic_DNA"/>
</dbReference>
<dbReference type="SUPFAM" id="SSF55298">
    <property type="entry name" value="YjgF-like"/>
    <property type="match status" value="1"/>
</dbReference>
<dbReference type="PANTHER" id="PTHR43857:SF1">
    <property type="entry name" value="YJGH FAMILY PROTEIN"/>
    <property type="match status" value="1"/>
</dbReference>
<reference evidence="2 4" key="2">
    <citation type="submission" date="2016-10" db="EMBL/GenBank/DDBJ databases">
        <authorList>
            <person name="de Groot N.N."/>
        </authorList>
    </citation>
    <scope>NUCLEOTIDE SEQUENCE [LARGE SCALE GENOMIC DNA]</scope>
    <source>
        <strain evidence="2 4">DSM 23048</strain>
    </source>
</reference>
<dbReference type="Pfam" id="PF01042">
    <property type="entry name" value="Ribonuc_L-PSP"/>
    <property type="match status" value="1"/>
</dbReference>
<evidence type="ECO:0000313" key="4">
    <source>
        <dbReference type="Proteomes" id="UP000183077"/>
    </source>
</evidence>
<protein>
    <submittedName>
        <fullName evidence="1 2">Enamine deaminase RidA</fullName>
    </submittedName>
</protein>
<dbReference type="PANTHER" id="PTHR43857">
    <property type="entry name" value="BLR7761 PROTEIN"/>
    <property type="match status" value="1"/>
</dbReference>
<proteinExistence type="predicted"/>
<keyword evidence="3" id="KW-1185">Reference proteome</keyword>
<evidence type="ECO:0000313" key="3">
    <source>
        <dbReference type="Proteomes" id="UP000076630"/>
    </source>
</evidence>
<accession>A0A164AE73</accession>
<dbReference type="Gene3D" id="3.30.1330.40">
    <property type="entry name" value="RutC-like"/>
    <property type="match status" value="1"/>
</dbReference>
<gene>
    <name evidence="1" type="ORF">AV926_04455</name>
    <name evidence="2" type="ORF">SAMN04488018_108122</name>
</gene>
<name>A0A164AE73_9FLAO</name>
<evidence type="ECO:0000313" key="1">
    <source>
        <dbReference type="EMBL" id="KZE83638.1"/>
    </source>
</evidence>
<reference evidence="1 3" key="1">
    <citation type="submission" date="2016-01" db="EMBL/GenBank/DDBJ databases">
        <title>Whole genome sequencing of Myroides marinus L41.</title>
        <authorList>
            <person name="Hong K.W."/>
        </authorList>
    </citation>
    <scope>NUCLEOTIDE SEQUENCE [LARGE SCALE GENOMIC DNA]</scope>
    <source>
        <strain evidence="1 3">L41</strain>
    </source>
</reference>
<dbReference type="EMBL" id="FNYS01000008">
    <property type="protein sequence ID" value="SEI98505.1"/>
    <property type="molecule type" value="Genomic_DNA"/>
</dbReference>
<sequence>MSTKIQRLNPSTLAAPVGRYSHVTVVPKGANLYTFSGQIGTDAMGNIPDTFNAQVQNTFMNIIQVLASQNLQAEDVIKVNIWATKEIDWDFFYEVWDNTFGTDYPSMTVGYITALGLPEILLEIEIWAAK</sequence>
<dbReference type="Proteomes" id="UP000183077">
    <property type="component" value="Unassembled WGS sequence"/>
</dbReference>
<dbReference type="InterPro" id="IPR006175">
    <property type="entry name" value="YjgF/YER057c/UK114"/>
</dbReference>
<dbReference type="InterPro" id="IPR035959">
    <property type="entry name" value="RutC-like_sf"/>
</dbReference>
<dbReference type="RefSeq" id="WP_038988212.1">
    <property type="nucleotide sequence ID" value="NZ_FNYS01000008.1"/>
</dbReference>
<dbReference type="GeneID" id="82257252"/>
<dbReference type="OrthoDB" id="9795206at2"/>
<organism evidence="1 3">
    <name type="scientific">Myroides marinus</name>
    <dbReference type="NCBI Taxonomy" id="703342"/>
    <lineage>
        <taxon>Bacteria</taxon>
        <taxon>Pseudomonadati</taxon>
        <taxon>Bacteroidota</taxon>
        <taxon>Flavobacteriia</taxon>
        <taxon>Flavobacteriales</taxon>
        <taxon>Flavobacteriaceae</taxon>
        <taxon>Myroides</taxon>
    </lineage>
</organism>
<dbReference type="Proteomes" id="UP000076630">
    <property type="component" value="Unassembled WGS sequence"/>
</dbReference>
<dbReference type="AlphaFoldDB" id="A0A164AE73"/>